<protein>
    <submittedName>
        <fullName evidence="1">Uncharacterized protein</fullName>
    </submittedName>
</protein>
<accession>A0A090F7X8</accession>
<gene>
    <name evidence="1" type="ORF">MPLDJ20_260169</name>
</gene>
<evidence type="ECO:0000313" key="2">
    <source>
        <dbReference type="Proteomes" id="UP000046373"/>
    </source>
</evidence>
<dbReference type="EMBL" id="CCNB01000019">
    <property type="protein sequence ID" value="CDX39908.1"/>
    <property type="molecule type" value="Genomic_DNA"/>
</dbReference>
<reference evidence="1 2" key="1">
    <citation type="submission" date="2014-08" db="EMBL/GenBank/DDBJ databases">
        <authorList>
            <person name="Moulin Lionel"/>
        </authorList>
    </citation>
    <scope>NUCLEOTIDE SEQUENCE [LARGE SCALE GENOMIC DNA]</scope>
</reference>
<evidence type="ECO:0000313" key="1">
    <source>
        <dbReference type="EMBL" id="CDX39908.1"/>
    </source>
</evidence>
<proteinExistence type="predicted"/>
<organism evidence="1 2">
    <name type="scientific">Mesorhizobium plurifarium</name>
    <dbReference type="NCBI Taxonomy" id="69974"/>
    <lineage>
        <taxon>Bacteria</taxon>
        <taxon>Pseudomonadati</taxon>
        <taxon>Pseudomonadota</taxon>
        <taxon>Alphaproteobacteria</taxon>
        <taxon>Hyphomicrobiales</taxon>
        <taxon>Phyllobacteriaceae</taxon>
        <taxon>Mesorhizobium</taxon>
    </lineage>
</organism>
<dbReference type="Proteomes" id="UP000046373">
    <property type="component" value="Unassembled WGS sequence"/>
</dbReference>
<dbReference type="AlphaFoldDB" id="A0A090F7X8"/>
<sequence length="109" mass="12543">MQSAPVLCREAERRATKAPGGYCFWTYPWSARLIAPFPRLALSRFGPSALTAKPWRKLPLFVYATQTKFIAALTQLPCIKILFPEEWRRPFPFADSISILRRLSRCVRA</sequence>
<name>A0A090F7X8_MESPL</name>